<keyword evidence="3" id="KW-0238">DNA-binding</keyword>
<evidence type="ECO:0000313" key="5">
    <source>
        <dbReference type="EMBL" id="CAD7575800.1"/>
    </source>
</evidence>
<protein>
    <submittedName>
        <fullName evidence="5">(California timema) hypothetical protein</fullName>
    </submittedName>
</protein>
<dbReference type="GO" id="GO:0030983">
    <property type="term" value="F:mismatched DNA binding"/>
    <property type="evidence" value="ECO:0007669"/>
    <property type="project" value="InterPro"/>
</dbReference>
<name>A0A7R9PAH2_TIMCA</name>
<dbReference type="AlphaFoldDB" id="A0A7R9PAH2"/>
<keyword evidence="2" id="KW-0067">ATP-binding</keyword>
<dbReference type="Pfam" id="PF00488">
    <property type="entry name" value="MutS_V"/>
    <property type="match status" value="1"/>
</dbReference>
<sequence>MGARDELFTGRSSLLLELEETQVILNVYDHRMGARDELFTGQVFDLVCESLSIRHATDEGTIALCTELSRGVHGETRCVSMIHVVVFMVKPGVSMIYAVVFMVKPDDDWKAVTLLYSVVEGLANESFGLNVARLADIRADVLSRASHYTDILQSRAESSRWVR</sequence>
<organism evidence="5">
    <name type="scientific">Timema californicum</name>
    <name type="common">California timema</name>
    <name type="synonym">Walking stick</name>
    <dbReference type="NCBI Taxonomy" id="61474"/>
    <lineage>
        <taxon>Eukaryota</taxon>
        <taxon>Metazoa</taxon>
        <taxon>Ecdysozoa</taxon>
        <taxon>Arthropoda</taxon>
        <taxon>Hexapoda</taxon>
        <taxon>Insecta</taxon>
        <taxon>Pterygota</taxon>
        <taxon>Neoptera</taxon>
        <taxon>Polyneoptera</taxon>
        <taxon>Phasmatodea</taxon>
        <taxon>Timematodea</taxon>
        <taxon>Timematoidea</taxon>
        <taxon>Timematidae</taxon>
        <taxon>Timema</taxon>
    </lineage>
</organism>
<evidence type="ECO:0000259" key="4">
    <source>
        <dbReference type="SMART" id="SM00534"/>
    </source>
</evidence>
<feature type="domain" description="DNA mismatch repair proteins mutS family" evidence="4">
    <location>
        <begin position="19"/>
        <end position="150"/>
    </location>
</feature>
<evidence type="ECO:0000256" key="2">
    <source>
        <dbReference type="ARBA" id="ARBA00022840"/>
    </source>
</evidence>
<dbReference type="EMBL" id="OE183569">
    <property type="protein sequence ID" value="CAD7575800.1"/>
    <property type="molecule type" value="Genomic_DNA"/>
</dbReference>
<proteinExistence type="predicted"/>
<dbReference type="SMART" id="SM00534">
    <property type="entry name" value="MUTSac"/>
    <property type="match status" value="1"/>
</dbReference>
<dbReference type="Gene3D" id="3.40.50.300">
    <property type="entry name" value="P-loop containing nucleotide triphosphate hydrolases"/>
    <property type="match status" value="1"/>
</dbReference>
<gene>
    <name evidence="5" type="ORF">TCMB3V08_LOCUS8384</name>
</gene>
<dbReference type="GO" id="GO:0006298">
    <property type="term" value="P:mismatch repair"/>
    <property type="evidence" value="ECO:0007669"/>
    <property type="project" value="InterPro"/>
</dbReference>
<dbReference type="InterPro" id="IPR000432">
    <property type="entry name" value="DNA_mismatch_repair_MutS_C"/>
</dbReference>
<evidence type="ECO:0000256" key="1">
    <source>
        <dbReference type="ARBA" id="ARBA00022741"/>
    </source>
</evidence>
<keyword evidence="1" id="KW-0547">Nucleotide-binding</keyword>
<evidence type="ECO:0000256" key="3">
    <source>
        <dbReference type="ARBA" id="ARBA00023125"/>
    </source>
</evidence>
<dbReference type="GO" id="GO:0005524">
    <property type="term" value="F:ATP binding"/>
    <property type="evidence" value="ECO:0007669"/>
    <property type="project" value="UniProtKB-KW"/>
</dbReference>
<dbReference type="InterPro" id="IPR027417">
    <property type="entry name" value="P-loop_NTPase"/>
</dbReference>
<reference evidence="5" key="1">
    <citation type="submission" date="2020-11" db="EMBL/GenBank/DDBJ databases">
        <authorList>
            <person name="Tran Van P."/>
        </authorList>
    </citation>
    <scope>NUCLEOTIDE SEQUENCE</scope>
</reference>
<accession>A0A7R9PAH2</accession>